<dbReference type="InterPro" id="IPR036380">
    <property type="entry name" value="Isochorismatase-like_sf"/>
</dbReference>
<evidence type="ECO:0000313" key="4">
    <source>
        <dbReference type="Proteomes" id="UP000278962"/>
    </source>
</evidence>
<reference evidence="3 4" key="1">
    <citation type="submission" date="2018-10" db="EMBL/GenBank/DDBJ databases">
        <title>Genomic Encyclopedia of Archaeal and Bacterial Type Strains, Phase II (KMG-II): from individual species to whole genera.</title>
        <authorList>
            <person name="Goeker M."/>
        </authorList>
    </citation>
    <scope>NUCLEOTIDE SEQUENCE [LARGE SCALE GENOMIC DNA]</scope>
    <source>
        <strain evidence="3 4">DSM 14954</strain>
    </source>
</reference>
<comment type="caution">
    <text evidence="3">The sequence shown here is derived from an EMBL/GenBank/DDBJ whole genome shotgun (WGS) entry which is preliminary data.</text>
</comment>
<evidence type="ECO:0000259" key="2">
    <source>
        <dbReference type="Pfam" id="PF00857"/>
    </source>
</evidence>
<dbReference type="InterPro" id="IPR050272">
    <property type="entry name" value="Isochorismatase-like_hydrls"/>
</dbReference>
<protein>
    <submittedName>
        <fullName evidence="3">Nicotinamidase-related amidase</fullName>
    </submittedName>
</protein>
<dbReference type="OrthoDB" id="7500697at2"/>
<dbReference type="SUPFAM" id="SSF52499">
    <property type="entry name" value="Isochorismatase-like hydrolases"/>
    <property type="match status" value="1"/>
</dbReference>
<gene>
    <name evidence="3" type="ORF">C8N24_5832</name>
</gene>
<evidence type="ECO:0000256" key="1">
    <source>
        <dbReference type="ARBA" id="ARBA00022801"/>
    </source>
</evidence>
<name>A0A660L779_9ACTN</name>
<dbReference type="PANTHER" id="PTHR43540:SF1">
    <property type="entry name" value="ISOCHORISMATASE HYDROLASE"/>
    <property type="match status" value="1"/>
</dbReference>
<dbReference type="EMBL" id="RBIL01000002">
    <property type="protein sequence ID" value="RKQ87803.1"/>
    <property type="molecule type" value="Genomic_DNA"/>
</dbReference>
<dbReference type="InterPro" id="IPR000868">
    <property type="entry name" value="Isochorismatase-like_dom"/>
</dbReference>
<proteinExistence type="predicted"/>
<evidence type="ECO:0000313" key="3">
    <source>
        <dbReference type="EMBL" id="RKQ87803.1"/>
    </source>
</evidence>
<organism evidence="3 4">
    <name type="scientific">Solirubrobacter pauli</name>
    <dbReference type="NCBI Taxonomy" id="166793"/>
    <lineage>
        <taxon>Bacteria</taxon>
        <taxon>Bacillati</taxon>
        <taxon>Actinomycetota</taxon>
        <taxon>Thermoleophilia</taxon>
        <taxon>Solirubrobacterales</taxon>
        <taxon>Solirubrobacteraceae</taxon>
        <taxon>Solirubrobacter</taxon>
    </lineage>
</organism>
<dbReference type="Proteomes" id="UP000278962">
    <property type="component" value="Unassembled WGS sequence"/>
</dbReference>
<dbReference type="AlphaFoldDB" id="A0A660L779"/>
<accession>A0A660L779</accession>
<dbReference type="Pfam" id="PF00857">
    <property type="entry name" value="Isochorismatase"/>
    <property type="match status" value="1"/>
</dbReference>
<dbReference type="PANTHER" id="PTHR43540">
    <property type="entry name" value="PEROXYUREIDOACRYLATE/UREIDOACRYLATE AMIDOHYDROLASE-RELATED"/>
    <property type="match status" value="1"/>
</dbReference>
<sequence length="199" mass="20395">MPEGFGGAVGFGSRPAVVVVDLNRGFTDPSSPLACALDEVLVAVRELLDVARGAGVPVFFTTVVYDDVGEAAAAVFLRKVPALRTCAPGTPWVEVDPRLGRLETEPVISKSGASAFFGTPFGAMVAGFDTLVVCGASTSGCVRATVVDAMQHGLAPIIPRECVGDRSAAAHEQSLADIAGRYGDVVGLAEVARALHEAG</sequence>
<dbReference type="GO" id="GO:0016787">
    <property type="term" value="F:hydrolase activity"/>
    <property type="evidence" value="ECO:0007669"/>
    <property type="project" value="UniProtKB-KW"/>
</dbReference>
<keyword evidence="4" id="KW-1185">Reference proteome</keyword>
<dbReference type="RefSeq" id="WP_121256689.1">
    <property type="nucleotide sequence ID" value="NZ_RBIL01000002.1"/>
</dbReference>
<dbReference type="Gene3D" id="3.40.50.850">
    <property type="entry name" value="Isochorismatase-like"/>
    <property type="match status" value="1"/>
</dbReference>
<keyword evidence="1" id="KW-0378">Hydrolase</keyword>
<feature type="domain" description="Isochorismatase-like" evidence="2">
    <location>
        <begin position="16"/>
        <end position="189"/>
    </location>
</feature>